<name>A7GXW6_CAMC5</name>
<dbReference type="GO" id="GO:0016790">
    <property type="term" value="F:thiolester hydrolase activity"/>
    <property type="evidence" value="ECO:0007669"/>
    <property type="project" value="UniProtKB-ARBA"/>
</dbReference>
<protein>
    <submittedName>
        <fullName evidence="2">Acyl-CoA thioesterase</fullName>
    </submittedName>
</protein>
<proteinExistence type="predicted"/>
<dbReference type="Proteomes" id="UP000006380">
    <property type="component" value="Chromosome"/>
</dbReference>
<accession>A7GXW6</accession>
<dbReference type="RefSeq" id="WP_009650244.1">
    <property type="nucleotide sequence ID" value="NC_009715.2"/>
</dbReference>
<gene>
    <name evidence="2" type="ORF">CCV52592_0122</name>
</gene>
<sequence>MADDNIYEASEESQIVLPEDENPFRNDIKTSPAIKLNLSGTTTFLEKNHAKTKFYTNADMVADDRGLIHSGFIFSAANYAALVAINEEFCVTIGARINFFGPLKLGDIVEFEAKAHFDENRKREVRVTGHTKEIKIFEGTFQLVKLEEHIFDAQQKNIQKEAAIRRTKEKQEKDGSK</sequence>
<dbReference type="AlphaFoldDB" id="A7GXW6"/>
<keyword evidence="3" id="KW-1185">Reference proteome</keyword>
<dbReference type="InterPro" id="IPR029069">
    <property type="entry name" value="HotDog_dom_sf"/>
</dbReference>
<organism evidence="2 3">
    <name type="scientific">Campylobacter curvus (strain 525.92)</name>
    <dbReference type="NCBI Taxonomy" id="360105"/>
    <lineage>
        <taxon>Bacteria</taxon>
        <taxon>Pseudomonadati</taxon>
        <taxon>Campylobacterota</taxon>
        <taxon>Epsilonproteobacteria</taxon>
        <taxon>Campylobacterales</taxon>
        <taxon>Campylobacteraceae</taxon>
        <taxon>Campylobacter</taxon>
    </lineage>
</organism>
<evidence type="ECO:0000259" key="1">
    <source>
        <dbReference type="Pfam" id="PF03061"/>
    </source>
</evidence>
<dbReference type="Gene3D" id="3.10.129.10">
    <property type="entry name" value="Hotdog Thioesterase"/>
    <property type="match status" value="1"/>
</dbReference>
<dbReference type="CDD" id="cd03440">
    <property type="entry name" value="hot_dog"/>
    <property type="match status" value="1"/>
</dbReference>
<dbReference type="SUPFAM" id="SSF54637">
    <property type="entry name" value="Thioesterase/thiol ester dehydrase-isomerase"/>
    <property type="match status" value="1"/>
</dbReference>
<reference evidence="2" key="1">
    <citation type="submission" date="2016-07" db="EMBL/GenBank/DDBJ databases">
        <title>Comparative genomics of the Campylobacter concisus group.</title>
        <authorList>
            <person name="Miller W.G."/>
            <person name="Yee E."/>
            <person name="Chapman M.H."/>
            <person name="Huynh S."/>
            <person name="Bono J.L."/>
            <person name="On S.L.W."/>
            <person name="StLeger J."/>
            <person name="Foster G."/>
            <person name="Parker C.T."/>
        </authorList>
    </citation>
    <scope>NUCLEOTIDE SEQUENCE</scope>
    <source>
        <strain evidence="2">525.92</strain>
    </source>
</reference>
<dbReference type="InterPro" id="IPR006683">
    <property type="entry name" value="Thioestr_dom"/>
</dbReference>
<dbReference type="OrthoDB" id="5323777at2"/>
<dbReference type="STRING" id="360105.CCV52592_0122"/>
<dbReference type="Pfam" id="PF03061">
    <property type="entry name" value="4HBT"/>
    <property type="match status" value="1"/>
</dbReference>
<evidence type="ECO:0000313" key="3">
    <source>
        <dbReference type="Proteomes" id="UP000006380"/>
    </source>
</evidence>
<dbReference type="HOGENOM" id="CLU_124322_0_0_7"/>
<dbReference type="EMBL" id="CP000767">
    <property type="protein sequence ID" value="EAU00221.1"/>
    <property type="molecule type" value="Genomic_DNA"/>
</dbReference>
<feature type="domain" description="Thioesterase" evidence="1">
    <location>
        <begin position="66"/>
        <end position="130"/>
    </location>
</feature>
<evidence type="ECO:0000313" key="2">
    <source>
        <dbReference type="EMBL" id="EAU00221.1"/>
    </source>
</evidence>
<dbReference type="KEGG" id="ccv:CCV52592_0122"/>